<dbReference type="Gene3D" id="1.10.620.20">
    <property type="entry name" value="Ribonucleotide Reductase, subunit A"/>
    <property type="match status" value="1"/>
</dbReference>
<evidence type="ECO:0000313" key="5">
    <source>
        <dbReference type="Proteomes" id="UP000765802"/>
    </source>
</evidence>
<feature type="domain" description="YHS" evidence="2">
    <location>
        <begin position="281"/>
        <end position="326"/>
    </location>
</feature>
<evidence type="ECO:0000259" key="3">
    <source>
        <dbReference type="Pfam" id="PF13478"/>
    </source>
</evidence>
<dbReference type="Proteomes" id="UP000765802">
    <property type="component" value="Unassembled WGS sequence"/>
</dbReference>
<dbReference type="EMBL" id="MBUA01000027">
    <property type="protein sequence ID" value="MBC6492327.1"/>
    <property type="molecule type" value="Genomic_DNA"/>
</dbReference>
<dbReference type="Pfam" id="PF13478">
    <property type="entry name" value="XdhC_C"/>
    <property type="match status" value="1"/>
</dbReference>
<gene>
    <name evidence="4" type="ORF">BC349_14795</name>
</gene>
<accession>A0ABR7MB99</accession>
<dbReference type="InterPro" id="IPR027051">
    <property type="entry name" value="XdhC_Rossmann_dom"/>
</dbReference>
<proteinExistence type="predicted"/>
<evidence type="ECO:0000313" key="4">
    <source>
        <dbReference type="EMBL" id="MBC6492327.1"/>
    </source>
</evidence>
<comment type="caution">
    <text evidence="4">The sequence shown here is derived from an EMBL/GenBank/DDBJ whole genome shotgun (WGS) entry which is preliminary data.</text>
</comment>
<dbReference type="SUPFAM" id="SSF47240">
    <property type="entry name" value="Ferritin-like"/>
    <property type="match status" value="1"/>
</dbReference>
<dbReference type="InterPro" id="IPR052698">
    <property type="entry name" value="MoCofactor_Util/Proc"/>
</dbReference>
<protein>
    <recommendedName>
        <fullName evidence="6">TRASH domain-containing protein</fullName>
    </recommendedName>
</protein>
<feature type="domain" description="XdhC Rossmann" evidence="3">
    <location>
        <begin position="116"/>
        <end position="251"/>
    </location>
</feature>
<dbReference type="InterPro" id="IPR009078">
    <property type="entry name" value="Ferritin-like_SF"/>
</dbReference>
<reference evidence="4 5" key="1">
    <citation type="submission" date="2016-07" db="EMBL/GenBank/DDBJ databases">
        <title>Genome analysis of Flavihumibacter stibioxidans YS-17.</title>
        <authorList>
            <person name="Shi K."/>
            <person name="Han Y."/>
            <person name="Wang G."/>
        </authorList>
    </citation>
    <scope>NUCLEOTIDE SEQUENCE [LARGE SCALE GENOMIC DNA]</scope>
    <source>
        <strain evidence="4 5">YS-17</strain>
    </source>
</reference>
<feature type="domain" description="XdhC- CoxI" evidence="1">
    <location>
        <begin position="13"/>
        <end position="79"/>
    </location>
</feature>
<name>A0ABR7MB99_9BACT</name>
<dbReference type="PANTHER" id="PTHR30388">
    <property type="entry name" value="ALDEHYDE OXIDOREDUCTASE MOLYBDENUM COFACTOR ASSEMBLY PROTEIN"/>
    <property type="match status" value="1"/>
</dbReference>
<evidence type="ECO:0000259" key="1">
    <source>
        <dbReference type="Pfam" id="PF02625"/>
    </source>
</evidence>
<dbReference type="InterPro" id="IPR012348">
    <property type="entry name" value="RNR-like"/>
</dbReference>
<dbReference type="Gene3D" id="3.40.50.720">
    <property type="entry name" value="NAD(P)-binding Rossmann-like Domain"/>
    <property type="match status" value="1"/>
</dbReference>
<evidence type="ECO:0008006" key="6">
    <source>
        <dbReference type="Google" id="ProtNLM"/>
    </source>
</evidence>
<dbReference type="RefSeq" id="WP_187257632.1">
    <property type="nucleotide sequence ID" value="NZ_JBHULF010000006.1"/>
</dbReference>
<keyword evidence="5" id="KW-1185">Reference proteome</keyword>
<dbReference type="Pfam" id="PF02625">
    <property type="entry name" value="XdhC_CoxI"/>
    <property type="match status" value="1"/>
</dbReference>
<dbReference type="InterPro" id="IPR007029">
    <property type="entry name" value="YHS_dom"/>
</dbReference>
<dbReference type="InterPro" id="IPR003777">
    <property type="entry name" value="XdhC_CoxI"/>
</dbReference>
<evidence type="ECO:0000259" key="2">
    <source>
        <dbReference type="Pfam" id="PF04945"/>
    </source>
</evidence>
<sequence length="329" mass="36287">MLDQFLNTCQDLRRKQEPFSLAIVVKREAPSSGKTGDKAIINKFGEIIGWVGGGCVRAILIKESEEAMKTGKSRLVRIGRGISNNQQEGVMEYKMTCQSEGTVEVFIEPVLPLPHLVVMGKTAIAKALVKFGKLAGYRVTAIAEDAKIDTFEKPDELITRYHLEQVKTTPASCIVVATQGEEDEAAMEQALGKEHAYIGFVASQKKGQSMLEYLRSSGLNEERIAAIKTPAGLDINAKTPEEVAISILAEIISVKSSLPATAGFTQFDDTRQEAGKPKFYINPVCGVPVDINHPKHILEYKGEKVYFCCDGCKTKFELEPEKYMHREKA</sequence>
<dbReference type="Pfam" id="PF04945">
    <property type="entry name" value="YHS"/>
    <property type="match status" value="1"/>
</dbReference>
<dbReference type="PANTHER" id="PTHR30388:SF6">
    <property type="entry name" value="XANTHINE DEHYDROGENASE SUBUNIT A-RELATED"/>
    <property type="match status" value="1"/>
</dbReference>
<organism evidence="4 5">
    <name type="scientific">Flavihumibacter stibioxidans</name>
    <dbReference type="NCBI Taxonomy" id="1834163"/>
    <lineage>
        <taxon>Bacteria</taxon>
        <taxon>Pseudomonadati</taxon>
        <taxon>Bacteroidota</taxon>
        <taxon>Chitinophagia</taxon>
        <taxon>Chitinophagales</taxon>
        <taxon>Chitinophagaceae</taxon>
        <taxon>Flavihumibacter</taxon>
    </lineage>
</organism>